<keyword evidence="1" id="KW-0805">Transcription regulation</keyword>
<dbReference type="InterPro" id="IPR014284">
    <property type="entry name" value="RNA_pol_sigma-70_dom"/>
</dbReference>
<keyword evidence="3" id="KW-0238">DNA-binding</keyword>
<protein>
    <submittedName>
        <fullName evidence="6">Sigma-70 family RNA polymerase sigma factor</fullName>
    </submittedName>
</protein>
<accession>A0A6N7YZW6</accession>
<name>A0A6N7YZW6_9PSEU</name>
<evidence type="ECO:0000313" key="7">
    <source>
        <dbReference type="Proteomes" id="UP000440096"/>
    </source>
</evidence>
<dbReference type="SUPFAM" id="SSF88659">
    <property type="entry name" value="Sigma3 and sigma4 domains of RNA polymerase sigma factors"/>
    <property type="match status" value="1"/>
</dbReference>
<proteinExistence type="predicted"/>
<gene>
    <name evidence="6" type="ORF">GKO32_11020</name>
</gene>
<evidence type="ECO:0000256" key="4">
    <source>
        <dbReference type="ARBA" id="ARBA00023163"/>
    </source>
</evidence>
<dbReference type="SUPFAM" id="SSF88946">
    <property type="entry name" value="Sigma2 domain of RNA polymerase sigma factors"/>
    <property type="match status" value="1"/>
</dbReference>
<evidence type="ECO:0000313" key="6">
    <source>
        <dbReference type="EMBL" id="MTD54503.1"/>
    </source>
</evidence>
<evidence type="ECO:0000256" key="1">
    <source>
        <dbReference type="ARBA" id="ARBA00023015"/>
    </source>
</evidence>
<dbReference type="EMBL" id="WMBA01000012">
    <property type="protein sequence ID" value="MTD54503.1"/>
    <property type="molecule type" value="Genomic_DNA"/>
</dbReference>
<dbReference type="OrthoDB" id="9799825at2"/>
<dbReference type="Proteomes" id="UP000440096">
    <property type="component" value="Unassembled WGS sequence"/>
</dbReference>
<dbReference type="RefSeq" id="WP_154756714.1">
    <property type="nucleotide sequence ID" value="NZ_WMBA01000012.1"/>
</dbReference>
<dbReference type="GO" id="GO:0006352">
    <property type="term" value="P:DNA-templated transcription initiation"/>
    <property type="evidence" value="ECO:0007669"/>
    <property type="project" value="InterPro"/>
</dbReference>
<dbReference type="InterPro" id="IPR007630">
    <property type="entry name" value="RNA_pol_sigma70_r4"/>
</dbReference>
<reference evidence="6 7" key="1">
    <citation type="submission" date="2019-11" db="EMBL/GenBank/DDBJ databases">
        <title>Draft genome of Amycolatopsis RM579.</title>
        <authorList>
            <person name="Duangmal K."/>
            <person name="Mingma R."/>
        </authorList>
    </citation>
    <scope>NUCLEOTIDE SEQUENCE [LARGE SCALE GENOMIC DNA]</scope>
    <source>
        <strain evidence="6 7">RM579</strain>
    </source>
</reference>
<dbReference type="InterPro" id="IPR013324">
    <property type="entry name" value="RNA_pol_sigma_r3/r4-like"/>
</dbReference>
<comment type="caution">
    <text evidence="6">The sequence shown here is derived from an EMBL/GenBank/DDBJ whole genome shotgun (WGS) entry which is preliminary data.</text>
</comment>
<dbReference type="InterPro" id="IPR013325">
    <property type="entry name" value="RNA_pol_sigma_r2"/>
</dbReference>
<dbReference type="NCBIfam" id="TIGR02937">
    <property type="entry name" value="sigma70-ECF"/>
    <property type="match status" value="1"/>
</dbReference>
<dbReference type="PANTHER" id="PTHR30385">
    <property type="entry name" value="SIGMA FACTOR F FLAGELLAR"/>
    <property type="match status" value="1"/>
</dbReference>
<organism evidence="6 7">
    <name type="scientific">Amycolatopsis pithecellobii</name>
    <dbReference type="NCBI Taxonomy" id="664692"/>
    <lineage>
        <taxon>Bacteria</taxon>
        <taxon>Bacillati</taxon>
        <taxon>Actinomycetota</taxon>
        <taxon>Actinomycetes</taxon>
        <taxon>Pseudonocardiales</taxon>
        <taxon>Pseudonocardiaceae</taxon>
        <taxon>Amycolatopsis</taxon>
    </lineage>
</organism>
<dbReference type="Gene3D" id="1.10.1740.10">
    <property type="match status" value="1"/>
</dbReference>
<dbReference type="GO" id="GO:0016987">
    <property type="term" value="F:sigma factor activity"/>
    <property type="evidence" value="ECO:0007669"/>
    <property type="project" value="UniProtKB-KW"/>
</dbReference>
<feature type="domain" description="RNA polymerase sigma-70 region 4" evidence="5">
    <location>
        <begin position="133"/>
        <end position="180"/>
    </location>
</feature>
<dbReference type="Pfam" id="PF04545">
    <property type="entry name" value="Sigma70_r4"/>
    <property type="match status" value="1"/>
</dbReference>
<keyword evidence="7" id="KW-1185">Reference proteome</keyword>
<evidence type="ECO:0000256" key="3">
    <source>
        <dbReference type="ARBA" id="ARBA00023125"/>
    </source>
</evidence>
<evidence type="ECO:0000256" key="2">
    <source>
        <dbReference type="ARBA" id="ARBA00023082"/>
    </source>
</evidence>
<sequence length="189" mass="21250">MDDWHELIGAYLPLVHERVRGITAGLPAYVDVDEITAAGVYALVVSAEACKEHDGYSFWRFAKPRLEKAILAAAAAERGRFMTDARPKAPPPYKVYVVPQSSQAIDNRLPDATPSTEEIVLGRERLRTVRAEIDRLPVRLRKILTGRFLQHRHIADLAAELGISDSRVFQLSTQAVDRLRDRVAARERL</sequence>
<dbReference type="AlphaFoldDB" id="A0A6N7YZW6"/>
<keyword evidence="4" id="KW-0804">Transcription</keyword>
<evidence type="ECO:0000259" key="5">
    <source>
        <dbReference type="Pfam" id="PF04545"/>
    </source>
</evidence>
<dbReference type="GO" id="GO:0003677">
    <property type="term" value="F:DNA binding"/>
    <property type="evidence" value="ECO:0007669"/>
    <property type="project" value="UniProtKB-KW"/>
</dbReference>
<keyword evidence="2" id="KW-0731">Sigma factor</keyword>
<dbReference type="Gene3D" id="1.20.140.160">
    <property type="match status" value="1"/>
</dbReference>